<evidence type="ECO:0000256" key="1">
    <source>
        <dbReference type="SAM" id="MobiDB-lite"/>
    </source>
</evidence>
<dbReference type="RefSeq" id="XP_033525141.1">
    <property type="nucleotide sequence ID" value="XM_033671378.1"/>
</dbReference>
<feature type="compositionally biased region" description="Pro residues" evidence="1">
    <location>
        <begin position="59"/>
        <end position="71"/>
    </location>
</feature>
<evidence type="ECO:0000313" key="3">
    <source>
        <dbReference type="Proteomes" id="UP000799771"/>
    </source>
</evidence>
<proteinExistence type="predicted"/>
<name>A0A6A6AIM2_9PLEO</name>
<dbReference type="Proteomes" id="UP000799771">
    <property type="component" value="Unassembled WGS sequence"/>
</dbReference>
<feature type="region of interest" description="Disordered" evidence="1">
    <location>
        <begin position="33"/>
        <end position="89"/>
    </location>
</feature>
<sequence>MATQPLEYTIEATTFKIVQTIQLKPAQDTFLPQIHLTAPPTPPEAVSAHPSQNPHYLSVPPPPPPPPPTPTPTRTARETAGRSLERKKGVRGKLGRQVECIKRLVNHRVFGDVHVRRFCGRVADVSNGNSYFSRMLGRVRRRARDGVARGARREHTDTAEKSVDQCVNAYEGPYELDATATAIVPTFAENEEVYMVQPFLPPKASTPPQEPVLESEALVCEQAHTAHSEVSPLRPFPAESSPTCVRKCCSAEDELGVGDITTGSLVGRSGSRSPSLSRSVLTAENGWFSAEDLDDFTADRLVEALIGIGG</sequence>
<dbReference type="AlphaFoldDB" id="A0A6A6AIM2"/>
<dbReference type="GeneID" id="54411810"/>
<keyword evidence="3" id="KW-1185">Reference proteome</keyword>
<accession>A0A6A6AIM2</accession>
<protein>
    <submittedName>
        <fullName evidence="2">Uncharacterized protein</fullName>
    </submittedName>
</protein>
<evidence type="ECO:0000313" key="2">
    <source>
        <dbReference type="EMBL" id="KAF2130754.1"/>
    </source>
</evidence>
<reference evidence="2" key="1">
    <citation type="journal article" date="2020" name="Stud. Mycol.">
        <title>101 Dothideomycetes genomes: a test case for predicting lifestyles and emergence of pathogens.</title>
        <authorList>
            <person name="Haridas S."/>
            <person name="Albert R."/>
            <person name="Binder M."/>
            <person name="Bloem J."/>
            <person name="Labutti K."/>
            <person name="Salamov A."/>
            <person name="Andreopoulos B."/>
            <person name="Baker S."/>
            <person name="Barry K."/>
            <person name="Bills G."/>
            <person name="Bluhm B."/>
            <person name="Cannon C."/>
            <person name="Castanera R."/>
            <person name="Culley D."/>
            <person name="Daum C."/>
            <person name="Ezra D."/>
            <person name="Gonzalez J."/>
            <person name="Henrissat B."/>
            <person name="Kuo A."/>
            <person name="Liang C."/>
            <person name="Lipzen A."/>
            <person name="Lutzoni F."/>
            <person name="Magnuson J."/>
            <person name="Mondo S."/>
            <person name="Nolan M."/>
            <person name="Ohm R."/>
            <person name="Pangilinan J."/>
            <person name="Park H.-J."/>
            <person name="Ramirez L."/>
            <person name="Alfaro M."/>
            <person name="Sun H."/>
            <person name="Tritt A."/>
            <person name="Yoshinaga Y."/>
            <person name="Zwiers L.-H."/>
            <person name="Turgeon B."/>
            <person name="Goodwin S."/>
            <person name="Spatafora J."/>
            <person name="Crous P."/>
            <person name="Grigoriev I."/>
        </authorList>
    </citation>
    <scope>NUCLEOTIDE SEQUENCE</scope>
    <source>
        <strain evidence="2">CBS 119687</strain>
    </source>
</reference>
<gene>
    <name evidence="2" type="ORF">P153DRAFT_395183</name>
</gene>
<organism evidence="2 3">
    <name type="scientific">Dothidotthia symphoricarpi CBS 119687</name>
    <dbReference type="NCBI Taxonomy" id="1392245"/>
    <lineage>
        <taxon>Eukaryota</taxon>
        <taxon>Fungi</taxon>
        <taxon>Dikarya</taxon>
        <taxon>Ascomycota</taxon>
        <taxon>Pezizomycotina</taxon>
        <taxon>Dothideomycetes</taxon>
        <taxon>Pleosporomycetidae</taxon>
        <taxon>Pleosporales</taxon>
        <taxon>Dothidotthiaceae</taxon>
        <taxon>Dothidotthia</taxon>
    </lineage>
</organism>
<feature type="compositionally biased region" description="Basic and acidic residues" evidence="1">
    <location>
        <begin position="75"/>
        <end position="87"/>
    </location>
</feature>
<dbReference type="EMBL" id="ML977503">
    <property type="protein sequence ID" value="KAF2130754.1"/>
    <property type="molecule type" value="Genomic_DNA"/>
</dbReference>